<dbReference type="KEGG" id="cpab:G6534_09875"/>
<dbReference type="Proteomes" id="UP000514410">
    <property type="component" value="Chromosome"/>
</dbReference>
<name>A0A7L7KYP8_9LACO</name>
<feature type="transmembrane region" description="Helical" evidence="2">
    <location>
        <begin position="781"/>
        <end position="801"/>
    </location>
</feature>
<feature type="compositionally biased region" description="Acidic residues" evidence="1">
    <location>
        <begin position="661"/>
        <end position="670"/>
    </location>
</feature>
<evidence type="ECO:0000256" key="1">
    <source>
        <dbReference type="SAM" id="MobiDB-lite"/>
    </source>
</evidence>
<feature type="chain" id="PRO_5029675214" description="Gram-positive cocci surface proteins LPxTG domain-containing protein" evidence="3">
    <location>
        <begin position="37"/>
        <end position="809"/>
    </location>
</feature>
<sequence>MMKKMSTHKTNKKLLVTAICVATLGAQLSSVMNVQAAVDGQDSSTDTGAVANPTSSESSTPSSLNASGDSTSGSTDANENNLNTGTTDTNKDDSNSDDSTDPATDITTDKTNGNNTEDIKAKDTDEETAAPVVVNDPNSTKTVEEEDPSFDDTHKVQVQGHIEVSNDNGTAETMGTQDYHGQTIIENNDANKLSAVYTYTDEVPEAENTKQSAAFPTFYLPAYFANSNTAANIVIDKSTATNAEEWQTALLKNAGLPETTDISYTLNNISDSNSLTFNYLDELGSNFDVSKITGIKITYYFDRNDNSKINFMPANTTYTVKIPLKVVSNDPNNSNVSKIGVSDMGNSFDELISKFLPDFDNQTSRTTSFRIANKLSDVKGQLGAVTEQQSNVKYEGVDSDIQNVMPTIEKGDVSYQNFDDAITDSTESNLYSGSTIIVNDQALEKVAKAVNDKGYSLLMNSDGSIGTSNYVYSTSSKNTVTITPNPNATDTDTSKTAPYVYITLRHLLDTKDSTMNVGDSWNAESSLATITTPQDKATPATTKDLSSDTKDANHVTTKISDPDGVLDKDGKAIKAGSFQVTYLMQDGNYTISKTATVTVNPAKNPSTNNSGNTSITGNNGSNTNTTDPTTDPSDPDTPVVSPNEIPDDITEDNPVVSPNEVPDDITEDDPVVSPNEIPNASELTGNDKSTDSTTQQNDPATSTLTNTNNNNSVISTSNKATNTIANTTANENKTSNNPIYTVAANQNNASGVLTGYTPTSTSQSKVAAQFPQTGNAKDSKLQIIGTMIVSMMATVAGFAFGKKRQTKKA</sequence>
<dbReference type="AlphaFoldDB" id="A0A7L7KYP8"/>
<dbReference type="EMBL" id="CP049366">
    <property type="protein sequence ID" value="QMT84907.1"/>
    <property type="molecule type" value="Genomic_DNA"/>
</dbReference>
<feature type="compositionally biased region" description="Low complexity" evidence="1">
    <location>
        <begin position="604"/>
        <end position="643"/>
    </location>
</feature>
<feature type="compositionally biased region" description="Polar residues" evidence="1">
    <location>
        <begin position="532"/>
        <end position="544"/>
    </location>
</feature>
<reference evidence="4 5" key="1">
    <citation type="submission" date="2020-02" db="EMBL/GenBank/DDBJ databases">
        <title>Complete Genome Sequence of Lactobacillus sp. NFFJ11 Isolated from animal feed.</title>
        <authorList>
            <person name="Jung J.Y."/>
        </authorList>
    </citation>
    <scope>NUCLEOTIDE SEQUENCE [LARGE SCALE GENOMIC DNA]</scope>
    <source>
        <strain evidence="4 5">NFFJ11</strain>
    </source>
</reference>
<evidence type="ECO:0000256" key="2">
    <source>
        <dbReference type="SAM" id="Phobius"/>
    </source>
</evidence>
<feature type="region of interest" description="Disordered" evidence="1">
    <location>
        <begin position="532"/>
        <end position="555"/>
    </location>
</feature>
<protein>
    <recommendedName>
        <fullName evidence="6">Gram-positive cocci surface proteins LPxTG domain-containing protein</fullName>
    </recommendedName>
</protein>
<keyword evidence="2" id="KW-0472">Membrane</keyword>
<feature type="region of interest" description="Disordered" evidence="1">
    <location>
        <begin position="39"/>
        <end position="152"/>
    </location>
</feature>
<feature type="compositionally biased region" description="Polar residues" evidence="1">
    <location>
        <begin position="676"/>
        <end position="700"/>
    </location>
</feature>
<feature type="compositionally biased region" description="Polar residues" evidence="1">
    <location>
        <begin position="68"/>
        <end position="77"/>
    </location>
</feature>
<evidence type="ECO:0000313" key="5">
    <source>
        <dbReference type="Proteomes" id="UP000514410"/>
    </source>
</evidence>
<keyword evidence="2" id="KW-0812">Transmembrane</keyword>
<keyword evidence="3" id="KW-0732">Signal</keyword>
<organism evidence="4 5">
    <name type="scientific">Companilactobacillus pabuli</name>
    <dbReference type="NCBI Taxonomy" id="2714036"/>
    <lineage>
        <taxon>Bacteria</taxon>
        <taxon>Bacillati</taxon>
        <taxon>Bacillota</taxon>
        <taxon>Bacilli</taxon>
        <taxon>Lactobacillales</taxon>
        <taxon>Lactobacillaceae</taxon>
        <taxon>Companilactobacillus</taxon>
    </lineage>
</organism>
<feature type="compositionally biased region" description="Low complexity" evidence="1">
    <location>
        <begin position="51"/>
        <end position="67"/>
    </location>
</feature>
<accession>A0A7L7KYP8</accession>
<feature type="signal peptide" evidence="3">
    <location>
        <begin position="1"/>
        <end position="36"/>
    </location>
</feature>
<feature type="region of interest" description="Disordered" evidence="1">
    <location>
        <begin position="599"/>
        <end position="715"/>
    </location>
</feature>
<proteinExistence type="predicted"/>
<gene>
    <name evidence="4" type="ORF">G6534_09875</name>
</gene>
<feature type="compositionally biased region" description="Low complexity" evidence="1">
    <location>
        <begin position="78"/>
        <end position="88"/>
    </location>
</feature>
<feature type="compositionally biased region" description="Low complexity" evidence="1">
    <location>
        <begin position="701"/>
        <end position="715"/>
    </location>
</feature>
<dbReference type="RefSeq" id="WP_182082700.1">
    <property type="nucleotide sequence ID" value="NZ_CP049366.1"/>
</dbReference>
<keyword evidence="2" id="KW-1133">Transmembrane helix</keyword>
<evidence type="ECO:0000313" key="4">
    <source>
        <dbReference type="EMBL" id="QMT84907.1"/>
    </source>
</evidence>
<evidence type="ECO:0008006" key="6">
    <source>
        <dbReference type="Google" id="ProtNLM"/>
    </source>
</evidence>
<evidence type="ECO:0000256" key="3">
    <source>
        <dbReference type="SAM" id="SignalP"/>
    </source>
</evidence>
<keyword evidence="5" id="KW-1185">Reference proteome</keyword>